<dbReference type="EMBL" id="JBITYG010000011">
    <property type="protein sequence ID" value="MFI9105062.1"/>
    <property type="molecule type" value="Genomic_DNA"/>
</dbReference>
<proteinExistence type="predicted"/>
<reference evidence="1 2" key="1">
    <citation type="submission" date="2024-10" db="EMBL/GenBank/DDBJ databases">
        <title>The Natural Products Discovery Center: Release of the First 8490 Sequenced Strains for Exploring Actinobacteria Biosynthetic Diversity.</title>
        <authorList>
            <person name="Kalkreuter E."/>
            <person name="Kautsar S.A."/>
            <person name="Yang D."/>
            <person name="Bader C.D."/>
            <person name="Teijaro C.N."/>
            <person name="Fluegel L."/>
            <person name="Davis C.M."/>
            <person name="Simpson J.R."/>
            <person name="Lauterbach L."/>
            <person name="Steele A.D."/>
            <person name="Gui C."/>
            <person name="Meng S."/>
            <person name="Li G."/>
            <person name="Viehrig K."/>
            <person name="Ye F."/>
            <person name="Su P."/>
            <person name="Kiefer A.F."/>
            <person name="Nichols A."/>
            <person name="Cepeda A.J."/>
            <person name="Yan W."/>
            <person name="Fan B."/>
            <person name="Jiang Y."/>
            <person name="Adhikari A."/>
            <person name="Zheng C.-J."/>
            <person name="Schuster L."/>
            <person name="Cowan T.M."/>
            <person name="Smanski M.J."/>
            <person name="Chevrette M.G."/>
            <person name="De Carvalho L.P.S."/>
            <person name="Shen B."/>
        </authorList>
    </citation>
    <scope>NUCLEOTIDE SEQUENCE [LARGE SCALE GENOMIC DNA]</scope>
    <source>
        <strain evidence="1 2">NPDC053399</strain>
    </source>
</reference>
<gene>
    <name evidence="1" type="ORF">ACIGXA_31600</name>
</gene>
<dbReference type="RefSeq" id="WP_399655818.1">
    <property type="nucleotide sequence ID" value="NZ_JBITYG010000011.1"/>
</dbReference>
<evidence type="ECO:0000313" key="2">
    <source>
        <dbReference type="Proteomes" id="UP001614394"/>
    </source>
</evidence>
<dbReference type="Proteomes" id="UP001614394">
    <property type="component" value="Unassembled WGS sequence"/>
</dbReference>
<name>A0ABW8CH07_9ACTN</name>
<evidence type="ECO:0000313" key="1">
    <source>
        <dbReference type="EMBL" id="MFI9105062.1"/>
    </source>
</evidence>
<sequence>MRFTFTDDDEPPPSGFDLGHMEVTGSLGSVSSRGHSPDQGMMIYLAVSDLLDGLRALVETGRGGFLFIGSDSSFSLKFSLRKDGQLTTMAAGKAAIDVSDVKTVISAVWTAAKEFADVHLPLLPRDDAGRQDLEMSLAGFAPLVTRP</sequence>
<protein>
    <submittedName>
        <fullName evidence="1">Uncharacterized protein</fullName>
    </submittedName>
</protein>
<accession>A0ABW8CH07</accession>
<keyword evidence="2" id="KW-1185">Reference proteome</keyword>
<comment type="caution">
    <text evidence="1">The sequence shown here is derived from an EMBL/GenBank/DDBJ whole genome shotgun (WGS) entry which is preliminary data.</text>
</comment>
<organism evidence="1 2">
    <name type="scientific">Streptomyces fildesensis</name>
    <dbReference type="NCBI Taxonomy" id="375757"/>
    <lineage>
        <taxon>Bacteria</taxon>
        <taxon>Bacillati</taxon>
        <taxon>Actinomycetota</taxon>
        <taxon>Actinomycetes</taxon>
        <taxon>Kitasatosporales</taxon>
        <taxon>Streptomycetaceae</taxon>
        <taxon>Streptomyces</taxon>
    </lineage>
</organism>